<protein>
    <submittedName>
        <fullName evidence="1">N-acetylglucosaminyldiphosphoundecaprenol n-acetyl-beta-d-mannosaminyltransferase</fullName>
    </submittedName>
</protein>
<comment type="caution">
    <text evidence="1">The sequence shown here is derived from an EMBL/GenBank/DDBJ whole genome shotgun (WGS) entry which is preliminary data.</text>
</comment>
<dbReference type="AlphaFoldDB" id="A0A0J7JUD8"/>
<reference evidence="1 2" key="1">
    <citation type="submission" date="2015-04" db="EMBL/GenBank/DDBJ databases">
        <title>Lasius niger genome sequencing.</title>
        <authorList>
            <person name="Konorov E.A."/>
            <person name="Nikitin M.A."/>
            <person name="Kirill M.V."/>
            <person name="Chang P."/>
        </authorList>
    </citation>
    <scope>NUCLEOTIDE SEQUENCE [LARGE SCALE GENOMIC DNA]</scope>
    <source>
        <tissue evidence="1">Whole</tissue>
    </source>
</reference>
<organism evidence="1 2">
    <name type="scientific">Lasius niger</name>
    <name type="common">Black garden ant</name>
    <dbReference type="NCBI Taxonomy" id="67767"/>
    <lineage>
        <taxon>Eukaryota</taxon>
        <taxon>Metazoa</taxon>
        <taxon>Ecdysozoa</taxon>
        <taxon>Arthropoda</taxon>
        <taxon>Hexapoda</taxon>
        <taxon>Insecta</taxon>
        <taxon>Pterygota</taxon>
        <taxon>Neoptera</taxon>
        <taxon>Endopterygota</taxon>
        <taxon>Hymenoptera</taxon>
        <taxon>Apocrita</taxon>
        <taxon>Aculeata</taxon>
        <taxon>Formicoidea</taxon>
        <taxon>Formicidae</taxon>
        <taxon>Formicinae</taxon>
        <taxon>Lasius</taxon>
        <taxon>Lasius</taxon>
    </lineage>
</organism>
<proteinExistence type="predicted"/>
<accession>A0A0J7JUD8</accession>
<keyword evidence="1" id="KW-0808">Transferase</keyword>
<keyword evidence="2" id="KW-1185">Reference proteome</keyword>
<dbReference type="PaxDb" id="67767-A0A0J7JUD8"/>
<gene>
    <name evidence="1" type="ORF">RF55_25650</name>
</gene>
<evidence type="ECO:0000313" key="1">
    <source>
        <dbReference type="EMBL" id="KMQ81649.1"/>
    </source>
</evidence>
<evidence type="ECO:0000313" key="2">
    <source>
        <dbReference type="Proteomes" id="UP000036403"/>
    </source>
</evidence>
<name>A0A0J7JUD8_LASNI</name>
<dbReference type="EMBL" id="LBMM01033059">
    <property type="protein sequence ID" value="KMQ81649.1"/>
    <property type="molecule type" value="Genomic_DNA"/>
</dbReference>
<dbReference type="GO" id="GO:0016740">
    <property type="term" value="F:transferase activity"/>
    <property type="evidence" value="ECO:0007669"/>
    <property type="project" value="UniProtKB-KW"/>
</dbReference>
<dbReference type="Proteomes" id="UP000036403">
    <property type="component" value="Unassembled WGS sequence"/>
</dbReference>
<sequence>MSKDLKRIVLEEILQCEIIKAMEKNPPATCGDSHSEDEAIQTILSCVEKGIRNKVSLMFRCDGCRRNAPGQLSHECLTTSSKDKFYRVGEQVLYLVNVPEIASQCAKSLKGLPPNVFETLTVKFIRKSIYQDDDD</sequence>